<evidence type="ECO:0000313" key="1">
    <source>
        <dbReference type="EMBL" id="KAF0919035.1"/>
    </source>
</evidence>
<reference evidence="1 2" key="1">
    <citation type="submission" date="2019-11" db="EMBL/GenBank/DDBJ databases">
        <title>Whole genome sequence of Oryza granulata.</title>
        <authorList>
            <person name="Li W."/>
        </authorList>
    </citation>
    <scope>NUCLEOTIDE SEQUENCE [LARGE SCALE GENOMIC DNA]</scope>
    <source>
        <strain evidence="2">cv. Menghai</strain>
        <tissue evidence="1">Leaf</tissue>
    </source>
</reference>
<dbReference type="PANTHER" id="PTHR34395:SF15">
    <property type="entry name" value="OS09G0292400 PROTEIN"/>
    <property type="match status" value="1"/>
</dbReference>
<keyword evidence="2" id="KW-1185">Reference proteome</keyword>
<dbReference type="OrthoDB" id="639593at2759"/>
<evidence type="ECO:0000313" key="2">
    <source>
        <dbReference type="Proteomes" id="UP000479710"/>
    </source>
</evidence>
<dbReference type="EMBL" id="SPHZ02000005">
    <property type="protein sequence ID" value="KAF0919035.1"/>
    <property type="molecule type" value="Genomic_DNA"/>
</dbReference>
<dbReference type="Proteomes" id="UP000479710">
    <property type="component" value="Unassembled WGS sequence"/>
</dbReference>
<dbReference type="PANTHER" id="PTHR34395">
    <property type="entry name" value="OS11G0427500 PROTEIN"/>
    <property type="match status" value="1"/>
</dbReference>
<sequence length="77" mass="9077">MADMMEKYIELRHKQAEEEMEREREATKQVDEFSIKKCISVLGTMKEPSPEENAQAFDVFEDAQNREIFISADPIFF</sequence>
<comment type="caution">
    <text evidence="1">The sequence shown here is derived from an EMBL/GenBank/DDBJ whole genome shotgun (WGS) entry which is preliminary data.</text>
</comment>
<protein>
    <submittedName>
        <fullName evidence="1">Uncharacterized protein</fullName>
    </submittedName>
</protein>
<dbReference type="AlphaFoldDB" id="A0A6G1E1P4"/>
<organism evidence="1 2">
    <name type="scientific">Oryza meyeriana var. granulata</name>
    <dbReference type="NCBI Taxonomy" id="110450"/>
    <lineage>
        <taxon>Eukaryota</taxon>
        <taxon>Viridiplantae</taxon>
        <taxon>Streptophyta</taxon>
        <taxon>Embryophyta</taxon>
        <taxon>Tracheophyta</taxon>
        <taxon>Spermatophyta</taxon>
        <taxon>Magnoliopsida</taxon>
        <taxon>Liliopsida</taxon>
        <taxon>Poales</taxon>
        <taxon>Poaceae</taxon>
        <taxon>BOP clade</taxon>
        <taxon>Oryzoideae</taxon>
        <taxon>Oryzeae</taxon>
        <taxon>Oryzinae</taxon>
        <taxon>Oryza</taxon>
        <taxon>Oryza meyeriana</taxon>
    </lineage>
</organism>
<name>A0A6G1E1P4_9ORYZ</name>
<accession>A0A6G1E1P4</accession>
<gene>
    <name evidence="1" type="ORF">E2562_027664</name>
</gene>
<proteinExistence type="predicted"/>